<evidence type="ECO:0000256" key="3">
    <source>
        <dbReference type="ARBA" id="ARBA00012261"/>
    </source>
</evidence>
<dbReference type="SUPFAM" id="SSF50486">
    <property type="entry name" value="FMT C-terminal domain-like"/>
    <property type="match status" value="1"/>
</dbReference>
<dbReference type="GO" id="GO:0004479">
    <property type="term" value="F:methionyl-tRNA formyltransferase activity"/>
    <property type="evidence" value="ECO:0007669"/>
    <property type="project" value="UniProtKB-EC"/>
</dbReference>
<comment type="function">
    <text evidence="1 8">Attaches a formyl group to the free amino group of methionyl-tRNA(fMet). The formyl group appears to play a dual role in the initiator identity of N-formylmethionyl-tRNA by promoting its recognition by IF2 and preventing the misappropriation of this tRNA by the elongation apparatus.</text>
</comment>
<dbReference type="PANTHER" id="PTHR11138">
    <property type="entry name" value="METHIONYL-TRNA FORMYLTRANSFERASE"/>
    <property type="match status" value="1"/>
</dbReference>
<dbReference type="HAMAP" id="MF_00182">
    <property type="entry name" value="Formyl_trans"/>
    <property type="match status" value="1"/>
</dbReference>
<reference evidence="11" key="1">
    <citation type="submission" date="2022-01" db="EMBL/GenBank/DDBJ databases">
        <authorList>
            <person name="Jo J.-H."/>
            <person name="Im W.-T."/>
        </authorList>
    </citation>
    <scope>NUCLEOTIDE SEQUENCE</scope>
    <source>
        <strain evidence="11">NA20</strain>
    </source>
</reference>
<evidence type="ECO:0000313" key="12">
    <source>
        <dbReference type="Proteomes" id="UP001165367"/>
    </source>
</evidence>
<dbReference type="Proteomes" id="UP001165367">
    <property type="component" value="Unassembled WGS sequence"/>
</dbReference>
<keyword evidence="12" id="KW-1185">Reference proteome</keyword>
<dbReference type="InterPro" id="IPR005794">
    <property type="entry name" value="Fmt"/>
</dbReference>
<keyword evidence="6 8" id="KW-0648">Protein biosynthesis</keyword>
<dbReference type="InterPro" id="IPR036477">
    <property type="entry name" value="Formyl_transf_N_sf"/>
</dbReference>
<dbReference type="Pfam" id="PF00551">
    <property type="entry name" value="Formyl_trans_N"/>
    <property type="match status" value="1"/>
</dbReference>
<feature type="domain" description="Formyl transferase N-terminal" evidence="9">
    <location>
        <begin position="25"/>
        <end position="202"/>
    </location>
</feature>
<evidence type="ECO:0000256" key="5">
    <source>
        <dbReference type="ARBA" id="ARBA00022679"/>
    </source>
</evidence>
<evidence type="ECO:0000256" key="4">
    <source>
        <dbReference type="ARBA" id="ARBA00016014"/>
    </source>
</evidence>
<proteinExistence type="inferred from homology"/>
<sequence>MIEFQHKQKDLGPNTVSFGLVSPLKIVFMGTPEFAVASLDALVKAGFTIVGVITAPDKPAGRGMKLTESAVKKYAVEHGLNVLQPEKLKNPEFLDELKALQADLQIVVAFRMLPEVVWNMPRLGTVNLHGSLLPQYRGAAPINWAVINGEKETGVTTFKLQHAIDTGDILLRDSFPIGENETAGEVHDKMKEIGAQLLVKTVKGLAENSLNPQPQASASEADLKHAPKIFTETSKIDFNKTTEEVHNLVRGLSPFPGAFTTMDGKTLKIYRSEKNYPDTPNMPAEKPGDLITDGKQYLRFACADGYLEVKELQLEGKKKMNTQDFLRGYRY</sequence>
<dbReference type="CDD" id="cd08646">
    <property type="entry name" value="FMT_core_Met-tRNA-FMT_N"/>
    <property type="match status" value="1"/>
</dbReference>
<dbReference type="InterPro" id="IPR005793">
    <property type="entry name" value="Formyl_trans_C"/>
</dbReference>
<dbReference type="PANTHER" id="PTHR11138:SF5">
    <property type="entry name" value="METHIONYL-TRNA FORMYLTRANSFERASE, MITOCHONDRIAL"/>
    <property type="match status" value="1"/>
</dbReference>
<protein>
    <recommendedName>
        <fullName evidence="4 8">Methionyl-tRNA formyltransferase</fullName>
        <ecNumber evidence="3 8">2.1.2.9</ecNumber>
    </recommendedName>
</protein>
<dbReference type="InterPro" id="IPR041711">
    <property type="entry name" value="Met-tRNA-FMT_N"/>
</dbReference>
<dbReference type="InterPro" id="IPR002376">
    <property type="entry name" value="Formyl_transf_N"/>
</dbReference>
<dbReference type="Gene3D" id="3.10.25.10">
    <property type="entry name" value="Formyl transferase, C-terminal domain"/>
    <property type="match status" value="1"/>
</dbReference>
<dbReference type="InterPro" id="IPR011034">
    <property type="entry name" value="Formyl_transferase-like_C_sf"/>
</dbReference>
<evidence type="ECO:0000256" key="2">
    <source>
        <dbReference type="ARBA" id="ARBA00010699"/>
    </source>
</evidence>
<organism evidence="11 12">
    <name type="scientific">Terrimonas ginsenosidimutans</name>
    <dbReference type="NCBI Taxonomy" id="2908004"/>
    <lineage>
        <taxon>Bacteria</taxon>
        <taxon>Pseudomonadati</taxon>
        <taxon>Bacteroidota</taxon>
        <taxon>Chitinophagia</taxon>
        <taxon>Chitinophagales</taxon>
        <taxon>Chitinophagaceae</taxon>
        <taxon>Terrimonas</taxon>
    </lineage>
</organism>
<comment type="similarity">
    <text evidence="2 8">Belongs to the Fmt family.</text>
</comment>
<feature type="binding site" evidence="8">
    <location>
        <begin position="131"/>
        <end position="134"/>
    </location>
    <ligand>
        <name>(6S)-5,6,7,8-tetrahydrofolate</name>
        <dbReference type="ChEBI" id="CHEBI:57453"/>
    </ligand>
</feature>
<evidence type="ECO:0000259" key="10">
    <source>
        <dbReference type="Pfam" id="PF02911"/>
    </source>
</evidence>
<dbReference type="NCBIfam" id="TIGR00460">
    <property type="entry name" value="fmt"/>
    <property type="match status" value="1"/>
</dbReference>
<gene>
    <name evidence="8 11" type="primary">fmt</name>
    <name evidence="11" type="ORF">LZZ85_23375</name>
</gene>
<evidence type="ECO:0000313" key="11">
    <source>
        <dbReference type="EMBL" id="MCG2617257.1"/>
    </source>
</evidence>
<evidence type="ECO:0000256" key="7">
    <source>
        <dbReference type="ARBA" id="ARBA00048558"/>
    </source>
</evidence>
<evidence type="ECO:0000256" key="6">
    <source>
        <dbReference type="ARBA" id="ARBA00022917"/>
    </source>
</evidence>
<comment type="catalytic activity">
    <reaction evidence="7 8">
        <text>L-methionyl-tRNA(fMet) + (6R)-10-formyltetrahydrofolate = N-formyl-L-methionyl-tRNA(fMet) + (6S)-5,6,7,8-tetrahydrofolate + H(+)</text>
        <dbReference type="Rhea" id="RHEA:24380"/>
        <dbReference type="Rhea" id="RHEA-COMP:9952"/>
        <dbReference type="Rhea" id="RHEA-COMP:9953"/>
        <dbReference type="ChEBI" id="CHEBI:15378"/>
        <dbReference type="ChEBI" id="CHEBI:57453"/>
        <dbReference type="ChEBI" id="CHEBI:78530"/>
        <dbReference type="ChEBI" id="CHEBI:78844"/>
        <dbReference type="ChEBI" id="CHEBI:195366"/>
        <dbReference type="EC" id="2.1.2.9"/>
    </reaction>
</comment>
<dbReference type="SUPFAM" id="SSF53328">
    <property type="entry name" value="Formyltransferase"/>
    <property type="match status" value="1"/>
</dbReference>
<evidence type="ECO:0000256" key="8">
    <source>
        <dbReference type="HAMAP-Rule" id="MF_00182"/>
    </source>
</evidence>
<dbReference type="EC" id="2.1.2.9" evidence="3 8"/>
<dbReference type="Gene3D" id="3.40.50.170">
    <property type="entry name" value="Formyl transferase, N-terminal domain"/>
    <property type="match status" value="1"/>
</dbReference>
<name>A0ABS9KY00_9BACT</name>
<keyword evidence="5 8" id="KW-0808">Transferase</keyword>
<accession>A0ABS9KY00</accession>
<dbReference type="CDD" id="cd08704">
    <property type="entry name" value="Met_tRNA_FMT_C"/>
    <property type="match status" value="1"/>
</dbReference>
<dbReference type="EMBL" id="JAKLTR010000019">
    <property type="protein sequence ID" value="MCG2617257.1"/>
    <property type="molecule type" value="Genomic_DNA"/>
</dbReference>
<dbReference type="InterPro" id="IPR037022">
    <property type="entry name" value="Formyl_trans_C_sf"/>
</dbReference>
<feature type="domain" description="Formyl transferase C-terminal" evidence="10">
    <location>
        <begin position="228"/>
        <end position="330"/>
    </location>
</feature>
<dbReference type="RefSeq" id="WP_237875842.1">
    <property type="nucleotide sequence ID" value="NZ_JAKLTR010000019.1"/>
</dbReference>
<dbReference type="InterPro" id="IPR044135">
    <property type="entry name" value="Met-tRNA-FMT_C"/>
</dbReference>
<comment type="caution">
    <text evidence="11">The sequence shown here is derived from an EMBL/GenBank/DDBJ whole genome shotgun (WGS) entry which is preliminary data.</text>
</comment>
<dbReference type="Pfam" id="PF02911">
    <property type="entry name" value="Formyl_trans_C"/>
    <property type="match status" value="1"/>
</dbReference>
<evidence type="ECO:0000259" key="9">
    <source>
        <dbReference type="Pfam" id="PF00551"/>
    </source>
</evidence>
<evidence type="ECO:0000256" key="1">
    <source>
        <dbReference type="ARBA" id="ARBA00002606"/>
    </source>
</evidence>